<protein>
    <submittedName>
        <fullName evidence="1">Uncharacterized protein</fullName>
    </submittedName>
</protein>
<dbReference type="EMBL" id="CABITT030000003">
    <property type="protein sequence ID" value="VVA96483.1"/>
    <property type="molecule type" value="Genomic_DNA"/>
</dbReference>
<organism evidence="1 2">
    <name type="scientific">Arabis nemorensis</name>
    <dbReference type="NCBI Taxonomy" id="586526"/>
    <lineage>
        <taxon>Eukaryota</taxon>
        <taxon>Viridiplantae</taxon>
        <taxon>Streptophyta</taxon>
        <taxon>Embryophyta</taxon>
        <taxon>Tracheophyta</taxon>
        <taxon>Spermatophyta</taxon>
        <taxon>Magnoliopsida</taxon>
        <taxon>eudicotyledons</taxon>
        <taxon>Gunneridae</taxon>
        <taxon>Pentapetalae</taxon>
        <taxon>rosids</taxon>
        <taxon>malvids</taxon>
        <taxon>Brassicales</taxon>
        <taxon>Brassicaceae</taxon>
        <taxon>Arabideae</taxon>
        <taxon>Arabis</taxon>
    </lineage>
</organism>
<evidence type="ECO:0000313" key="2">
    <source>
        <dbReference type="Proteomes" id="UP000489600"/>
    </source>
</evidence>
<accession>A0A565B560</accession>
<comment type="caution">
    <text evidence="1">The sequence shown here is derived from an EMBL/GenBank/DDBJ whole genome shotgun (WGS) entry which is preliminary data.</text>
</comment>
<name>A0A565B560_9BRAS</name>
<dbReference type="Proteomes" id="UP000489600">
    <property type="component" value="Unassembled WGS sequence"/>
</dbReference>
<dbReference type="AlphaFoldDB" id="A0A565B560"/>
<gene>
    <name evidence="1" type="ORF">ANE_LOCUS6928</name>
</gene>
<reference evidence="1" key="1">
    <citation type="submission" date="2019-07" db="EMBL/GenBank/DDBJ databases">
        <authorList>
            <person name="Dittberner H."/>
        </authorList>
    </citation>
    <scope>NUCLEOTIDE SEQUENCE [LARGE SCALE GENOMIC DNA]</scope>
</reference>
<evidence type="ECO:0000313" key="1">
    <source>
        <dbReference type="EMBL" id="VVA96483.1"/>
    </source>
</evidence>
<sequence>MQDCIPLTVAQVVKDIKTTLRSKLAGLEKQEMIHKLRLRKDMTIEVTYTYGSNPSKVLHSSLLLIDVWL</sequence>
<proteinExistence type="predicted"/>
<keyword evidence="2" id="KW-1185">Reference proteome</keyword>